<feature type="transmembrane region" description="Helical" evidence="8">
    <location>
        <begin position="229"/>
        <end position="250"/>
    </location>
</feature>
<dbReference type="InterPro" id="IPR051789">
    <property type="entry name" value="Bact_Polyamine_Transport"/>
</dbReference>
<dbReference type="CDD" id="cd06261">
    <property type="entry name" value="TM_PBP2"/>
    <property type="match status" value="1"/>
</dbReference>
<feature type="transmembrane region" description="Helical" evidence="8">
    <location>
        <begin position="12"/>
        <end position="33"/>
    </location>
</feature>
<feature type="transmembrane region" description="Helical" evidence="8">
    <location>
        <begin position="183"/>
        <end position="209"/>
    </location>
</feature>
<organism evidence="10 13">
    <name type="scientific">Clostridium pasteurianum DSM 525 = ATCC 6013</name>
    <dbReference type="NCBI Taxonomy" id="1262449"/>
    <lineage>
        <taxon>Bacteria</taxon>
        <taxon>Bacillati</taxon>
        <taxon>Bacillota</taxon>
        <taxon>Clostridia</taxon>
        <taxon>Eubacteriales</taxon>
        <taxon>Clostridiaceae</taxon>
        <taxon>Clostridium</taxon>
    </lineage>
</organism>
<dbReference type="Gene3D" id="1.10.3720.10">
    <property type="entry name" value="MetI-like"/>
    <property type="match status" value="1"/>
</dbReference>
<feature type="transmembrane region" description="Helical" evidence="8">
    <location>
        <begin position="101"/>
        <end position="123"/>
    </location>
</feature>
<comment type="subcellular location">
    <subcellularLocation>
        <location evidence="1 8">Cell membrane</location>
        <topology evidence="1 8">Multi-pass membrane protein</topology>
    </subcellularLocation>
</comment>
<dbReference type="PANTHER" id="PTHR43848:SF2">
    <property type="entry name" value="PUTRESCINE TRANSPORT SYSTEM PERMEASE PROTEIN POTI"/>
    <property type="match status" value="1"/>
</dbReference>
<dbReference type="PATRIC" id="fig|1262449.3.peg.815"/>
<dbReference type="KEGG" id="cpat:CLPA_c21800"/>
<dbReference type="GO" id="GO:0055085">
    <property type="term" value="P:transmembrane transport"/>
    <property type="evidence" value="ECO:0007669"/>
    <property type="project" value="InterPro"/>
</dbReference>
<dbReference type="GeneID" id="93074326"/>
<dbReference type="KEGG" id="cpae:CPAST_c21800"/>
<evidence type="ECO:0000313" key="13">
    <source>
        <dbReference type="Proteomes" id="UP000030905"/>
    </source>
</evidence>
<feature type="domain" description="ABC transmembrane type-1" evidence="9">
    <location>
        <begin position="63"/>
        <end position="251"/>
    </location>
</feature>
<keyword evidence="3 8" id="KW-0813">Transport</keyword>
<dbReference type="SUPFAM" id="SSF161098">
    <property type="entry name" value="MetI-like"/>
    <property type="match status" value="1"/>
</dbReference>
<evidence type="ECO:0000313" key="12">
    <source>
        <dbReference type="Proteomes" id="UP000028042"/>
    </source>
</evidence>
<dbReference type="eggNOG" id="COG1177">
    <property type="taxonomic scope" value="Bacteria"/>
</dbReference>
<evidence type="ECO:0000256" key="8">
    <source>
        <dbReference type="RuleBase" id="RU363032"/>
    </source>
</evidence>
<accession>A0A0H3JA49</accession>
<reference evidence="11" key="2">
    <citation type="submission" date="2015-10" db="EMBL/GenBank/DDBJ databases">
        <title>Improved Draft Genome Sequence of Clostridium pasteurianum Strain ATCC 6013 (DSM 525) Using a Hybrid Next-Generation Sequencing Approach.</title>
        <authorList>
            <person name="Pyne M.E."/>
            <person name="Utturkar S.M."/>
            <person name="Brown S.D."/>
            <person name="Moo-Young M."/>
            <person name="Chung D.A."/>
            <person name="Chou P.C."/>
        </authorList>
    </citation>
    <scope>NUCLEOTIDE SEQUENCE</scope>
    <source>
        <strain evidence="11">ATCC 6013</strain>
    </source>
</reference>
<feature type="transmembrane region" description="Helical" evidence="8">
    <location>
        <begin position="67"/>
        <end position="89"/>
    </location>
</feature>
<name>A0A0H3JA49_CLOPA</name>
<dbReference type="EMBL" id="CP009268">
    <property type="protein sequence ID" value="AJA52238.1"/>
    <property type="molecule type" value="Genomic_DNA"/>
</dbReference>
<protein>
    <submittedName>
        <fullName evidence="11">ABC-type transporter, integral membrane subunit</fullName>
    </submittedName>
    <submittedName>
        <fullName evidence="10">Spermidine/putrescine transport system permease protein PotC</fullName>
    </submittedName>
</protein>
<dbReference type="Pfam" id="PF00528">
    <property type="entry name" value="BPD_transp_1"/>
    <property type="match status" value="1"/>
</dbReference>
<keyword evidence="5 8" id="KW-0812">Transmembrane</keyword>
<dbReference type="Proteomes" id="UP000028042">
    <property type="component" value="Unassembled WGS sequence"/>
</dbReference>
<reference evidence="11 12" key="3">
    <citation type="journal article" name="Genome Announc.">
        <title>Improved Draft Genome Sequence of Clostridium pasteurianum Strain ATCC 6013 (DSM 525) Using a Hybrid Next-Generation Sequencing Approach.</title>
        <authorList>
            <person name="Pyne M.E."/>
            <person name="Utturkar S."/>
            <person name="Brown S.D."/>
            <person name="Moo-Young M."/>
            <person name="Chung D.A."/>
            <person name="Chou C.P."/>
        </authorList>
    </citation>
    <scope>NUCLEOTIDE SEQUENCE [LARGE SCALE GENOMIC DNA]</scope>
    <source>
        <strain evidence="11 12">ATCC 6013</strain>
    </source>
</reference>
<evidence type="ECO:0000256" key="6">
    <source>
        <dbReference type="ARBA" id="ARBA00022989"/>
    </source>
</evidence>
<evidence type="ECO:0000256" key="2">
    <source>
        <dbReference type="ARBA" id="ARBA00007069"/>
    </source>
</evidence>
<sequence length="260" mass="28630">MGVKALKNLSCIYMLLIFAFLYVPIIIVVIYSFNSSKSSAIWAGFTMDWYVKLMNDDNVLIAIKNSFTVAIISTFISSVIGTIGAVGLHRYKFKGKNAVNLLLYIPIVIPEIIMGISLLIYFSLLKVDFGITTLVISHTTFCIPFVLINVKARLADFDSSIEEAAMDLGANNFIVFKTITLPIIFPAVISGAMLVFALSLDDIIINFFVGGPESTTLPIKIFSMLRFGLSGEINALCTIMLIITFLVLIISQTIKVSLKK</sequence>
<evidence type="ECO:0000256" key="1">
    <source>
        <dbReference type="ARBA" id="ARBA00004651"/>
    </source>
</evidence>
<gene>
    <name evidence="10" type="primary">potC</name>
    <name evidence="10" type="ORF">CLPA_c21800</name>
    <name evidence="11" type="ORF">CP6013_00999</name>
</gene>
<dbReference type="RefSeq" id="WP_003441869.1">
    <property type="nucleotide sequence ID" value="NZ_ANZB01000002.1"/>
</dbReference>
<evidence type="ECO:0000313" key="10">
    <source>
        <dbReference type="EMBL" id="AJA52238.1"/>
    </source>
</evidence>
<dbReference type="InterPro" id="IPR035906">
    <property type="entry name" value="MetI-like_sf"/>
</dbReference>
<dbReference type="PROSITE" id="PS50928">
    <property type="entry name" value="ABC_TM1"/>
    <property type="match status" value="1"/>
</dbReference>
<keyword evidence="7 8" id="KW-0472">Membrane</keyword>
<dbReference type="AlphaFoldDB" id="A0A0H3JA49"/>
<comment type="similarity">
    <text evidence="2">Belongs to the binding-protein-dependent transport system permease family. CysTW subfamily.</text>
</comment>
<evidence type="ECO:0000259" key="9">
    <source>
        <dbReference type="PROSITE" id="PS50928"/>
    </source>
</evidence>
<feature type="transmembrane region" description="Helical" evidence="8">
    <location>
        <begin position="129"/>
        <end position="150"/>
    </location>
</feature>
<dbReference type="InterPro" id="IPR000515">
    <property type="entry name" value="MetI-like"/>
</dbReference>
<dbReference type="GO" id="GO:0005886">
    <property type="term" value="C:plasma membrane"/>
    <property type="evidence" value="ECO:0007669"/>
    <property type="project" value="UniProtKB-SubCell"/>
</dbReference>
<reference evidence="10 13" key="1">
    <citation type="journal article" date="2015" name="Genome Announc.">
        <title>Complete Genome Sequence of the Nitrogen-Fixing and Solvent-Producing Clostridium pasteurianum DSM 525.</title>
        <authorList>
            <person name="Poehlein A."/>
            <person name="Grosse-Honebrink A."/>
            <person name="Zhang Y."/>
            <person name="Minton N.P."/>
            <person name="Daniel R."/>
        </authorList>
    </citation>
    <scope>NUCLEOTIDE SEQUENCE [LARGE SCALE GENOMIC DNA]</scope>
    <source>
        <strain evidence="10">DSM 525</strain>
        <strain evidence="13">DSM 525 / ATCC 6013</strain>
    </source>
</reference>
<dbReference type="EMBL" id="JPGY02000001">
    <property type="protein sequence ID" value="KRU11752.1"/>
    <property type="molecule type" value="Genomic_DNA"/>
</dbReference>
<evidence type="ECO:0000256" key="5">
    <source>
        <dbReference type="ARBA" id="ARBA00022692"/>
    </source>
</evidence>
<keyword evidence="6 8" id="KW-1133">Transmembrane helix</keyword>
<evidence type="ECO:0000256" key="7">
    <source>
        <dbReference type="ARBA" id="ARBA00023136"/>
    </source>
</evidence>
<evidence type="ECO:0000256" key="4">
    <source>
        <dbReference type="ARBA" id="ARBA00022475"/>
    </source>
</evidence>
<keyword evidence="13" id="KW-1185">Reference proteome</keyword>
<evidence type="ECO:0000313" key="11">
    <source>
        <dbReference type="EMBL" id="KRU11752.1"/>
    </source>
</evidence>
<evidence type="ECO:0000256" key="3">
    <source>
        <dbReference type="ARBA" id="ARBA00022448"/>
    </source>
</evidence>
<dbReference type="Proteomes" id="UP000030905">
    <property type="component" value="Chromosome"/>
</dbReference>
<keyword evidence="4" id="KW-1003">Cell membrane</keyword>
<proteinExistence type="inferred from homology"/>
<dbReference type="PANTHER" id="PTHR43848">
    <property type="entry name" value="PUTRESCINE TRANSPORT SYSTEM PERMEASE PROTEIN POTI"/>
    <property type="match status" value="1"/>
</dbReference>